<protein>
    <submittedName>
        <fullName evidence="1">Uncharacterized protein</fullName>
    </submittedName>
</protein>
<comment type="caution">
    <text evidence="1">The sequence shown here is derived from an EMBL/GenBank/DDBJ whole genome shotgun (WGS) entry which is preliminary data.</text>
</comment>
<organism evidence="1 2">
    <name type="scientific">Mesonia algae</name>
    <dbReference type="NCBI Taxonomy" id="213248"/>
    <lineage>
        <taxon>Bacteria</taxon>
        <taxon>Pseudomonadati</taxon>
        <taxon>Bacteroidota</taxon>
        <taxon>Flavobacteriia</taxon>
        <taxon>Flavobacteriales</taxon>
        <taxon>Flavobacteriaceae</taxon>
        <taxon>Mesonia</taxon>
    </lineage>
</organism>
<evidence type="ECO:0000313" key="1">
    <source>
        <dbReference type="EMBL" id="PZW42375.1"/>
    </source>
</evidence>
<dbReference type="Proteomes" id="UP000249542">
    <property type="component" value="Unassembled WGS sequence"/>
</dbReference>
<dbReference type="AlphaFoldDB" id="A0A2W7IBC1"/>
<keyword evidence="2" id="KW-1185">Reference proteome</keyword>
<sequence length="236" mass="25682">MRNFKFILMFSIALLITSCEEEDDSYLDPYTEDPSGQDSGNNSGSTAWAKDYWKRDNAGTYLDLTSSRPVFCANGEIVGGTYSQVDWHSTNVGYFTLTNAGDVVNFEIRKNGNGLILAPYDPEVQQTHDPANYSVSSSFPCNGNDDGGNENETVAIKFWTNQDYNYGHISVSLNGVGSSQLSGYFSGGPNCNSTDYGGYFSGLDPGTYSYSASCQGYTWSGSVNLQASCTTFQLTL</sequence>
<dbReference type="EMBL" id="QKYV01000002">
    <property type="protein sequence ID" value="PZW42375.1"/>
    <property type="molecule type" value="Genomic_DNA"/>
</dbReference>
<name>A0A2W7IBC1_9FLAO</name>
<evidence type="ECO:0000313" key="2">
    <source>
        <dbReference type="Proteomes" id="UP000249542"/>
    </source>
</evidence>
<accession>A0A2W7IBC1</accession>
<gene>
    <name evidence="1" type="ORF">LX95_00685</name>
</gene>
<dbReference type="PROSITE" id="PS51257">
    <property type="entry name" value="PROKAR_LIPOPROTEIN"/>
    <property type="match status" value="1"/>
</dbReference>
<reference evidence="1 2" key="1">
    <citation type="submission" date="2018-06" db="EMBL/GenBank/DDBJ databases">
        <title>Genomic Encyclopedia of Archaeal and Bacterial Type Strains, Phase II (KMG-II): from individual species to whole genera.</title>
        <authorList>
            <person name="Goeker M."/>
        </authorList>
    </citation>
    <scope>NUCLEOTIDE SEQUENCE [LARGE SCALE GENOMIC DNA]</scope>
    <source>
        <strain evidence="1 2">DSM 15361</strain>
    </source>
</reference>
<dbReference type="RefSeq" id="WP_111540037.1">
    <property type="nucleotide sequence ID" value="NZ_QKYV01000002.1"/>
</dbReference>
<proteinExistence type="predicted"/>